<dbReference type="InterPro" id="IPR001761">
    <property type="entry name" value="Peripla_BP/Lac1_sug-bd_dom"/>
</dbReference>
<dbReference type="EMBL" id="CP139960">
    <property type="protein sequence ID" value="WQD38563.1"/>
    <property type="molecule type" value="Genomic_DNA"/>
</dbReference>
<dbReference type="Proteomes" id="UP001325680">
    <property type="component" value="Chromosome"/>
</dbReference>
<evidence type="ECO:0000256" key="3">
    <source>
        <dbReference type="ARBA" id="ARBA00023163"/>
    </source>
</evidence>
<dbReference type="Gene3D" id="3.40.50.2300">
    <property type="match status" value="2"/>
</dbReference>
<keyword evidence="6" id="KW-1185">Reference proteome</keyword>
<name>A0ABZ0W7I3_9BACT</name>
<dbReference type="PROSITE" id="PS50932">
    <property type="entry name" value="HTH_LACI_2"/>
    <property type="match status" value="1"/>
</dbReference>
<dbReference type="InterPro" id="IPR028082">
    <property type="entry name" value="Peripla_BP_I"/>
</dbReference>
<keyword evidence="1" id="KW-0805">Transcription regulation</keyword>
<gene>
    <name evidence="5" type="ORF">U0035_00185</name>
</gene>
<dbReference type="SUPFAM" id="SSF53822">
    <property type="entry name" value="Periplasmic binding protein-like I"/>
    <property type="match status" value="1"/>
</dbReference>
<evidence type="ECO:0000313" key="5">
    <source>
        <dbReference type="EMBL" id="WQD38563.1"/>
    </source>
</evidence>
<dbReference type="InterPro" id="IPR010982">
    <property type="entry name" value="Lambda_DNA-bd_dom_sf"/>
</dbReference>
<dbReference type="SUPFAM" id="SSF47413">
    <property type="entry name" value="lambda repressor-like DNA-binding domains"/>
    <property type="match status" value="1"/>
</dbReference>
<dbReference type="SMART" id="SM00354">
    <property type="entry name" value="HTH_LACI"/>
    <property type="match status" value="1"/>
</dbReference>
<feature type="domain" description="HTH lacI-type" evidence="4">
    <location>
        <begin position="4"/>
        <end position="61"/>
    </location>
</feature>
<accession>A0ABZ0W7I3</accession>
<proteinExistence type="predicted"/>
<dbReference type="CDD" id="cd06267">
    <property type="entry name" value="PBP1_LacI_sugar_binding-like"/>
    <property type="match status" value="1"/>
</dbReference>
<evidence type="ECO:0000259" key="4">
    <source>
        <dbReference type="PROSITE" id="PS50932"/>
    </source>
</evidence>
<reference evidence="5 6" key="1">
    <citation type="submission" date="2023-12" db="EMBL/GenBank/DDBJ databases">
        <title>Genome sequencing and assembly of bacterial species from a model synthetic community.</title>
        <authorList>
            <person name="Hogle S.L."/>
        </authorList>
    </citation>
    <scope>NUCLEOTIDE SEQUENCE [LARGE SCALE GENOMIC DNA]</scope>
    <source>
        <strain evidence="5 6">HAMBI_3031</strain>
    </source>
</reference>
<keyword evidence="3" id="KW-0804">Transcription</keyword>
<dbReference type="RefSeq" id="WP_162817893.1">
    <property type="nucleotide sequence ID" value="NZ_CP139960.1"/>
</dbReference>
<keyword evidence="2 5" id="KW-0238">DNA-binding</keyword>
<dbReference type="Gene3D" id="1.10.260.40">
    <property type="entry name" value="lambda repressor-like DNA-binding domains"/>
    <property type="match status" value="1"/>
</dbReference>
<evidence type="ECO:0000256" key="2">
    <source>
        <dbReference type="ARBA" id="ARBA00023125"/>
    </source>
</evidence>
<evidence type="ECO:0000256" key="1">
    <source>
        <dbReference type="ARBA" id="ARBA00023015"/>
    </source>
</evidence>
<organism evidence="5 6">
    <name type="scientific">Niabella yanshanensis</name>
    <dbReference type="NCBI Taxonomy" id="577386"/>
    <lineage>
        <taxon>Bacteria</taxon>
        <taxon>Pseudomonadati</taxon>
        <taxon>Bacteroidota</taxon>
        <taxon>Chitinophagia</taxon>
        <taxon>Chitinophagales</taxon>
        <taxon>Chitinophagaceae</taxon>
        <taxon>Niabella</taxon>
    </lineage>
</organism>
<dbReference type="PANTHER" id="PTHR30146">
    <property type="entry name" value="LACI-RELATED TRANSCRIPTIONAL REPRESSOR"/>
    <property type="match status" value="1"/>
</dbReference>
<evidence type="ECO:0000313" key="6">
    <source>
        <dbReference type="Proteomes" id="UP001325680"/>
    </source>
</evidence>
<dbReference type="GO" id="GO:0003677">
    <property type="term" value="F:DNA binding"/>
    <property type="evidence" value="ECO:0007669"/>
    <property type="project" value="UniProtKB-KW"/>
</dbReference>
<protein>
    <submittedName>
        <fullName evidence="5">LacI family DNA-binding transcriptional regulator</fullName>
    </submittedName>
</protein>
<dbReference type="InterPro" id="IPR000843">
    <property type="entry name" value="HTH_LacI"/>
</dbReference>
<dbReference type="Pfam" id="PF00532">
    <property type="entry name" value="Peripla_BP_1"/>
    <property type="match status" value="1"/>
</dbReference>
<dbReference type="CDD" id="cd01392">
    <property type="entry name" value="HTH_LacI"/>
    <property type="match status" value="1"/>
</dbReference>
<dbReference type="Pfam" id="PF00356">
    <property type="entry name" value="LacI"/>
    <property type="match status" value="1"/>
</dbReference>
<sequence>MKNTTIKTIAQVTSLSLTTVSRVLNGSAKKYRISEETQKLVLKAAAKLNYAPNRAAVSLRLKRSFSVGLVIPTLSNPYFADVASMVSHALRAKGYSVVLMDCDEDENSEVEAVRLLVAQNIEGVIIIPSGAASAHIDTLLQRKIPVISIDRYHEDIPVSYVATHHYEGAYDITKYLLQAGHKRIACLQGSNSVVSNNLRVKGYTDAMKAAGCSVFSVAGNSFTSESGYIETKLLLQKKDRPTAIFALSDTILLGALKALEEDDVRVPEDMSVVTFDNSSYLDFLACPITSVAQPVNDIANISIKILLEQIEAHLKGTEVQQMKLLINPSVVYRKSVKKIGKGRPGRLV</sequence>
<dbReference type="PANTHER" id="PTHR30146:SF109">
    <property type="entry name" value="HTH-TYPE TRANSCRIPTIONAL REGULATOR GALS"/>
    <property type="match status" value="1"/>
</dbReference>